<comment type="caution">
    <text evidence="1">The sequence shown here is derived from an EMBL/GenBank/DDBJ whole genome shotgun (WGS) entry which is preliminary data.</text>
</comment>
<dbReference type="AlphaFoldDB" id="A0A0N1N5V1"/>
<organism evidence="1 2">
    <name type="scientific">Komagataeibacter intermedius AF2</name>
    <dbReference type="NCBI Taxonomy" id="1458464"/>
    <lineage>
        <taxon>Bacteria</taxon>
        <taxon>Pseudomonadati</taxon>
        <taxon>Pseudomonadota</taxon>
        <taxon>Alphaproteobacteria</taxon>
        <taxon>Acetobacterales</taxon>
        <taxon>Acetobacteraceae</taxon>
        <taxon>Komagataeibacter</taxon>
    </lineage>
</organism>
<accession>A0A0N1N5V1</accession>
<evidence type="ECO:0008006" key="3">
    <source>
        <dbReference type="Google" id="ProtNLM"/>
    </source>
</evidence>
<dbReference type="SUPFAM" id="SSF51126">
    <property type="entry name" value="Pectin lyase-like"/>
    <property type="match status" value="1"/>
</dbReference>
<dbReference type="EMBL" id="JUFX02000199">
    <property type="protein sequence ID" value="KPH86515.1"/>
    <property type="molecule type" value="Genomic_DNA"/>
</dbReference>
<reference evidence="1 2" key="1">
    <citation type="submission" date="2015-07" db="EMBL/GenBank/DDBJ databases">
        <title>Draft Genome Sequence of Komagataeibacter intermedius Strain AF2, Isolated from Kombucha Tea.</title>
        <authorList>
            <person name="Santos R.A."/>
            <person name="Berretta A.A."/>
            <person name="Barud H.S."/>
            <person name="Ribeiro S.J."/>
            <person name="Gonzalez-Garcia L.N."/>
            <person name="Zucchi T.D."/>
            <person name="Goldman G.H."/>
            <person name="Riano-Pachon D.M."/>
        </authorList>
    </citation>
    <scope>NUCLEOTIDE SEQUENCE [LARGE SCALE GENOMIC DNA]</scope>
    <source>
        <strain evidence="1 2">AF2</strain>
    </source>
</reference>
<proteinExistence type="predicted"/>
<gene>
    <name evidence="1" type="ORF">GLUCOINTEAF2_0202719</name>
</gene>
<dbReference type="RefSeq" id="WP_039733020.1">
    <property type="nucleotide sequence ID" value="NZ_JUFX02000199.1"/>
</dbReference>
<sequence>MSFPFGNGSFPRWNVNYIPSWDEWQSWWSRKADDGALSNETARAQQAEQKNAAAISAEVARATAAEQANAGNISANAAAISAETARAEAEEASQLSRIRLIPILKDYGAKGDGTTSDQAAIAAAINADVPVLVTAGDYVCDLTDTFASTAQWHAASTGFALIGTERVPFGDVYDDLTLYVGSGHVFSTLQAALTYLEGRSLYADVTVQIADGTYACSQHHFNHPQGARVSIIGNTSAPANVVFNCDASNRQSFLLVDQACAVNIVDGMTINGSGWVSHGVWTADCVGCGVQADAGASVYVGSNVRINKFYYGIRANTGAYVGVSSGVQITEAGDVGVHAFNGGHVECPGISVSLTADTGNSLGNGIMAELGGTISCEGAFCNENANWGICGSSNGVVWALNSNVTASTSYGIMARMGGTVLVSGGDGGKSFVTSGSKQGIRAETGGHVEAIGSVEVYSNGLDGISANGGTIECTGASVTNNGGIGVVARNGGRVYYTSITNSGNTGGATYADSISVVGAAYG</sequence>
<dbReference type="OrthoDB" id="564699at2"/>
<protein>
    <recommendedName>
        <fullName evidence="3">Pectate lyase superfamily protein domain-containing protein</fullName>
    </recommendedName>
</protein>
<evidence type="ECO:0000313" key="1">
    <source>
        <dbReference type="EMBL" id="KPH86515.1"/>
    </source>
</evidence>
<evidence type="ECO:0000313" key="2">
    <source>
        <dbReference type="Proteomes" id="UP000031553"/>
    </source>
</evidence>
<dbReference type="InterPro" id="IPR012334">
    <property type="entry name" value="Pectin_lyas_fold"/>
</dbReference>
<dbReference type="InterPro" id="IPR011050">
    <property type="entry name" value="Pectin_lyase_fold/virulence"/>
</dbReference>
<name>A0A0N1N5V1_9PROT</name>
<dbReference type="Gene3D" id="2.160.20.10">
    <property type="entry name" value="Single-stranded right-handed beta-helix, Pectin lyase-like"/>
    <property type="match status" value="1"/>
</dbReference>
<dbReference type="Proteomes" id="UP000031553">
    <property type="component" value="Unassembled WGS sequence"/>
</dbReference>